<evidence type="ECO:0000313" key="2">
    <source>
        <dbReference type="EMBL" id="KAK5803399.1"/>
    </source>
</evidence>
<accession>A0ABR0NPY4</accession>
<comment type="caution">
    <text evidence="2">The sequence shown here is derived from an EMBL/GenBank/DDBJ whole genome shotgun (WGS) entry which is preliminary data.</text>
</comment>
<reference evidence="2 3" key="1">
    <citation type="submission" date="2023-03" db="EMBL/GenBank/DDBJ databases">
        <title>WGS of Gossypium arboreum.</title>
        <authorList>
            <person name="Yu D."/>
        </authorList>
    </citation>
    <scope>NUCLEOTIDE SEQUENCE [LARGE SCALE GENOMIC DNA]</scope>
    <source>
        <tissue evidence="2">Leaf</tissue>
    </source>
</reference>
<organism evidence="2 3">
    <name type="scientific">Gossypium arboreum</name>
    <name type="common">Tree cotton</name>
    <name type="synonym">Gossypium nanking</name>
    <dbReference type="NCBI Taxonomy" id="29729"/>
    <lineage>
        <taxon>Eukaryota</taxon>
        <taxon>Viridiplantae</taxon>
        <taxon>Streptophyta</taxon>
        <taxon>Embryophyta</taxon>
        <taxon>Tracheophyta</taxon>
        <taxon>Spermatophyta</taxon>
        <taxon>Magnoliopsida</taxon>
        <taxon>eudicotyledons</taxon>
        <taxon>Gunneridae</taxon>
        <taxon>Pentapetalae</taxon>
        <taxon>rosids</taxon>
        <taxon>malvids</taxon>
        <taxon>Malvales</taxon>
        <taxon>Malvaceae</taxon>
        <taxon>Malvoideae</taxon>
        <taxon>Gossypium</taxon>
    </lineage>
</organism>
<gene>
    <name evidence="2" type="ORF">PVK06_031044</name>
</gene>
<evidence type="ECO:0000313" key="3">
    <source>
        <dbReference type="Proteomes" id="UP001358586"/>
    </source>
</evidence>
<name>A0ABR0NPY4_GOSAR</name>
<protein>
    <submittedName>
        <fullName evidence="2">Uncharacterized protein</fullName>
    </submittedName>
</protein>
<sequence length="84" mass="9192">MGELLGSSPEPTCQASTYNRRALGELVRAYVSSKQVRVRLDLGGRGGGYFGRSNHACGSGFVNKGSNRHEQREAPMPVEAKYYK</sequence>
<dbReference type="Proteomes" id="UP001358586">
    <property type="component" value="Chromosome 9"/>
</dbReference>
<evidence type="ECO:0000256" key="1">
    <source>
        <dbReference type="SAM" id="MobiDB-lite"/>
    </source>
</evidence>
<keyword evidence="3" id="KW-1185">Reference proteome</keyword>
<dbReference type="EMBL" id="JARKNE010000009">
    <property type="protein sequence ID" value="KAK5803399.1"/>
    <property type="molecule type" value="Genomic_DNA"/>
</dbReference>
<proteinExistence type="predicted"/>
<feature type="region of interest" description="Disordered" evidence="1">
    <location>
        <begin position="61"/>
        <end position="84"/>
    </location>
</feature>